<reference evidence="1 2" key="1">
    <citation type="journal article" date="2012" name="J. Bacteriol.">
        <title>Genome sequence of benzo(a)pyrene-degrading bacterium Novosphingobium pentaromativorans US6-1.</title>
        <authorList>
            <person name="Luo Y.R."/>
            <person name="Kang S.G."/>
            <person name="Kim S.J."/>
            <person name="Kim M.R."/>
            <person name="Li N."/>
            <person name="Lee J.H."/>
            <person name="Kwon K.K."/>
        </authorList>
    </citation>
    <scope>NUCLEOTIDE SEQUENCE [LARGE SCALE GENOMIC DNA]</scope>
    <source>
        <strain evidence="1 2">US6-1</strain>
    </source>
</reference>
<sequence>MTARSRYPRQRNRETIEMALKVIGAGLGRTGTLSLKLALEHLGFGPCFHMVEIVSDGRRQIPLWSDVADGKADWDAIFDGFASTVDYPACSYWRELADHYPQAKVVLSTRDADDWFNSVSRTIFSPENLERFKAPPFGKFLQPAVYAPFGDRIADRAFMVDYFRKWEADVVAAIPPQRLHVHRIGEGWEGLCDFLEVPVPDAPYPVVNTSKDMVESGLAEKAELSPEEAEEGARRYKSAMRAKAFGPNA</sequence>
<comment type="caution">
    <text evidence="1">The sequence shown here is derived from an EMBL/GenBank/DDBJ whole genome shotgun (WGS) entry which is preliminary data.</text>
</comment>
<gene>
    <name evidence="1" type="ORF">NSU_4113</name>
</gene>
<dbReference type="SUPFAM" id="SSF52540">
    <property type="entry name" value="P-loop containing nucleoside triphosphate hydrolases"/>
    <property type="match status" value="1"/>
</dbReference>
<dbReference type="PANTHER" id="PTHR36978:SF4">
    <property type="entry name" value="P-LOOP CONTAINING NUCLEOSIDE TRIPHOSPHATE HYDROLASE PROTEIN"/>
    <property type="match status" value="1"/>
</dbReference>
<dbReference type="InterPro" id="IPR040632">
    <property type="entry name" value="Sulfotransfer_4"/>
</dbReference>
<protein>
    <recommendedName>
        <fullName evidence="3">Sulfotransferase family protein</fullName>
    </recommendedName>
</protein>
<dbReference type="STRING" id="1088721.JI59_02545"/>
<dbReference type="Gene3D" id="3.40.50.300">
    <property type="entry name" value="P-loop containing nucleotide triphosphate hydrolases"/>
    <property type="match status" value="1"/>
</dbReference>
<accession>G6EIE2</accession>
<evidence type="ECO:0008006" key="3">
    <source>
        <dbReference type="Google" id="ProtNLM"/>
    </source>
</evidence>
<proteinExistence type="predicted"/>
<dbReference type="EMBL" id="AGFM01000064">
    <property type="protein sequence ID" value="EHJ58884.1"/>
    <property type="molecule type" value="Genomic_DNA"/>
</dbReference>
<dbReference type="eggNOG" id="ENOG503279X">
    <property type="taxonomic scope" value="Bacteria"/>
</dbReference>
<dbReference type="PANTHER" id="PTHR36978">
    <property type="entry name" value="P-LOOP CONTAINING NUCLEOTIDE TRIPHOSPHATE HYDROLASE"/>
    <property type="match status" value="1"/>
</dbReference>
<organism evidence="1 2">
    <name type="scientific">Novosphingobium pentaromativorans US6-1</name>
    <dbReference type="NCBI Taxonomy" id="1088721"/>
    <lineage>
        <taxon>Bacteria</taxon>
        <taxon>Pseudomonadati</taxon>
        <taxon>Pseudomonadota</taxon>
        <taxon>Alphaproteobacteria</taxon>
        <taxon>Sphingomonadales</taxon>
        <taxon>Sphingomonadaceae</taxon>
        <taxon>Novosphingobium</taxon>
    </lineage>
</organism>
<dbReference type="PATRIC" id="fig|1088721.3.peg.4050"/>
<evidence type="ECO:0000313" key="1">
    <source>
        <dbReference type="EMBL" id="EHJ58884.1"/>
    </source>
</evidence>
<dbReference type="InterPro" id="IPR027417">
    <property type="entry name" value="P-loop_NTPase"/>
</dbReference>
<keyword evidence="2" id="KW-1185">Reference proteome</keyword>
<name>G6EIE2_9SPHN</name>
<dbReference type="Proteomes" id="UP000004030">
    <property type="component" value="Unassembled WGS sequence"/>
</dbReference>
<dbReference type="Pfam" id="PF17784">
    <property type="entry name" value="Sulfotransfer_4"/>
    <property type="match status" value="1"/>
</dbReference>
<evidence type="ECO:0000313" key="2">
    <source>
        <dbReference type="Proteomes" id="UP000004030"/>
    </source>
</evidence>
<dbReference type="AlphaFoldDB" id="G6EIE2"/>